<dbReference type="EMBL" id="QGMZ01000045">
    <property type="protein sequence ID" value="PWR70225.1"/>
    <property type="molecule type" value="Genomic_DNA"/>
</dbReference>
<dbReference type="GeneID" id="97607977"/>
<comment type="caution">
    <text evidence="2">The sequence shown here is derived from an EMBL/GenBank/DDBJ whole genome shotgun (WGS) entry which is preliminary data.</text>
</comment>
<dbReference type="InterPro" id="IPR003495">
    <property type="entry name" value="CobW/HypB/UreG_nucleotide-bd"/>
</dbReference>
<keyword evidence="3" id="KW-1185">Reference proteome</keyword>
<sequence>MKFITIAGPPSCGKTAVLIHTIKRLLEDDTKVAVGKIDCLETDDGERYKDLGIPVIVGLSGDLCPDHYYVSNLEEILTWAKKNQAEMTILETAGLCHRCAPAIVGCLSVVVIDNLSGIDTPRKIGPVLTTADVVVITKGDIVSQAEREVFRQKIRLVNPEAEILEFNGLTGKGSVRLRKILLESPEVHTLVDETLRSSMPACICSYCTGETRIGNSYQLGNVLKIVS</sequence>
<accession>A0A2V2MVH5</accession>
<name>A0A2V2MVH5_9EURY</name>
<dbReference type="PANTHER" id="PTHR30134:SF1">
    <property type="entry name" value="COBW_HYPB_UREG NUCLEOTIDE-BINDING DOMAIN-CONTAINING PROTEIN"/>
    <property type="match status" value="1"/>
</dbReference>
<dbReference type="OrthoDB" id="52948at2157"/>
<dbReference type="PANTHER" id="PTHR30134">
    <property type="entry name" value="HYDROGENASE PROTEIN ASSEMBLY PROTEIN, NICKEL CHAPERONE"/>
    <property type="match status" value="1"/>
</dbReference>
<protein>
    <recommendedName>
        <fullName evidence="1">CobW/HypB/UreG nucleotide-binding domain-containing protein</fullName>
    </recommendedName>
</protein>
<evidence type="ECO:0000313" key="2">
    <source>
        <dbReference type="EMBL" id="PWR70225.1"/>
    </source>
</evidence>
<evidence type="ECO:0000259" key="1">
    <source>
        <dbReference type="Pfam" id="PF02492"/>
    </source>
</evidence>
<gene>
    <name evidence="2" type="ORF">DLD82_16280</name>
</gene>
<dbReference type="PIRSF" id="PIRSF005624">
    <property type="entry name" value="Ni-bind_GTPase"/>
    <property type="match status" value="1"/>
</dbReference>
<feature type="domain" description="CobW/HypB/UreG nucleotide-binding" evidence="1">
    <location>
        <begin position="4"/>
        <end position="164"/>
    </location>
</feature>
<dbReference type="Pfam" id="PF02492">
    <property type="entry name" value="cobW"/>
    <property type="match status" value="1"/>
</dbReference>
<proteinExistence type="predicted"/>
<evidence type="ECO:0000313" key="3">
    <source>
        <dbReference type="Proteomes" id="UP000245934"/>
    </source>
</evidence>
<dbReference type="InterPro" id="IPR027417">
    <property type="entry name" value="P-loop_NTPase"/>
</dbReference>
<dbReference type="SUPFAM" id="SSF52540">
    <property type="entry name" value="P-loop containing nucleoside triphosphate hydrolases"/>
    <property type="match status" value="1"/>
</dbReference>
<organism evidence="2 3">
    <name type="scientific">Methanospirillum stamsii</name>
    <dbReference type="NCBI Taxonomy" id="1277351"/>
    <lineage>
        <taxon>Archaea</taxon>
        <taxon>Methanobacteriati</taxon>
        <taxon>Methanobacteriota</taxon>
        <taxon>Stenosarchaea group</taxon>
        <taxon>Methanomicrobia</taxon>
        <taxon>Methanomicrobiales</taxon>
        <taxon>Methanospirillaceae</taxon>
        <taxon>Methanospirillum</taxon>
    </lineage>
</organism>
<dbReference type="Proteomes" id="UP000245934">
    <property type="component" value="Unassembled WGS sequence"/>
</dbReference>
<dbReference type="Gene3D" id="3.40.50.300">
    <property type="entry name" value="P-loop containing nucleotide triphosphate hydrolases"/>
    <property type="match status" value="1"/>
</dbReference>
<dbReference type="GO" id="GO:0008270">
    <property type="term" value="F:zinc ion binding"/>
    <property type="evidence" value="ECO:0007669"/>
    <property type="project" value="TreeGrafter"/>
</dbReference>
<dbReference type="RefSeq" id="WP_109942191.1">
    <property type="nucleotide sequence ID" value="NZ_CP176366.1"/>
</dbReference>
<dbReference type="GO" id="GO:0051604">
    <property type="term" value="P:protein maturation"/>
    <property type="evidence" value="ECO:0007669"/>
    <property type="project" value="InterPro"/>
</dbReference>
<dbReference type="InterPro" id="IPR004392">
    <property type="entry name" value="Hyd_mat_HypB"/>
</dbReference>
<reference evidence="2 3" key="1">
    <citation type="submission" date="2018-05" db="EMBL/GenBank/DDBJ databases">
        <title>Draft genome of Methanospirillum stamsii Pt1.</title>
        <authorList>
            <person name="Dueholm M.S."/>
            <person name="Nielsen P.H."/>
            <person name="Bakmann L.F."/>
            <person name="Otzen D.E."/>
        </authorList>
    </citation>
    <scope>NUCLEOTIDE SEQUENCE [LARGE SCALE GENOMIC DNA]</scope>
    <source>
        <strain evidence="2 3">Pt1</strain>
    </source>
</reference>
<dbReference type="GO" id="GO:0016151">
    <property type="term" value="F:nickel cation binding"/>
    <property type="evidence" value="ECO:0007669"/>
    <property type="project" value="InterPro"/>
</dbReference>
<dbReference type="GO" id="GO:0003924">
    <property type="term" value="F:GTPase activity"/>
    <property type="evidence" value="ECO:0007669"/>
    <property type="project" value="InterPro"/>
</dbReference>
<dbReference type="AlphaFoldDB" id="A0A2V2MVH5"/>